<accession>A0ABP0EGQ2</accession>
<evidence type="ECO:0000313" key="3">
    <source>
        <dbReference type="Proteomes" id="UP001497600"/>
    </source>
</evidence>
<evidence type="ECO:0000256" key="1">
    <source>
        <dbReference type="SAM" id="MobiDB-lite"/>
    </source>
</evidence>
<feature type="compositionally biased region" description="Polar residues" evidence="1">
    <location>
        <begin position="71"/>
        <end position="81"/>
    </location>
</feature>
<dbReference type="Proteomes" id="UP001497600">
    <property type="component" value="Chromosome F"/>
</dbReference>
<proteinExistence type="predicted"/>
<feature type="compositionally biased region" description="Polar residues" evidence="1">
    <location>
        <begin position="89"/>
        <end position="102"/>
    </location>
</feature>
<gene>
    <name evidence="2" type="ORF">CAAN4_F06678</name>
</gene>
<dbReference type="EMBL" id="OZ004258">
    <property type="protein sequence ID" value="CAK7912364.1"/>
    <property type="molecule type" value="Genomic_DNA"/>
</dbReference>
<name>A0ABP0EGQ2_9ASCO</name>
<reference evidence="2 3" key="1">
    <citation type="submission" date="2024-01" db="EMBL/GenBank/DDBJ databases">
        <authorList>
            <consortium name="Genoscope - CEA"/>
            <person name="William W."/>
        </authorList>
    </citation>
    <scope>NUCLEOTIDE SEQUENCE [LARGE SCALE GENOMIC DNA]</scope>
    <source>
        <strain evidence="2 3">29B2s-10</strain>
    </source>
</reference>
<evidence type="ECO:0000313" key="2">
    <source>
        <dbReference type="EMBL" id="CAK7912364.1"/>
    </source>
</evidence>
<protein>
    <submittedName>
        <fullName evidence="2">Uncharacterized protein</fullName>
    </submittedName>
</protein>
<sequence>MPVYTISQILKWKHSSPLHSHEIDNLWDDLLIMRTICSKAGHKDTTFYQHVKNKRLNRSNWGNAARGNSVKPLQQVSSNTTFRKKTKYTDSIHNGQYSSSTSIPLPLPPPHQLQIPLIPLFSLLNVPSGSQVLCIRPGSPVPPGAIIIPVVYMDNANENYHHVNYHDNWVIPSESNLANYEKYHTSNNGESINGTNSFDESSDSNSILIQIPSTF</sequence>
<organism evidence="2 3">
    <name type="scientific">[Candida] anglica</name>
    <dbReference type="NCBI Taxonomy" id="148631"/>
    <lineage>
        <taxon>Eukaryota</taxon>
        <taxon>Fungi</taxon>
        <taxon>Dikarya</taxon>
        <taxon>Ascomycota</taxon>
        <taxon>Saccharomycotina</taxon>
        <taxon>Pichiomycetes</taxon>
        <taxon>Debaryomycetaceae</taxon>
        <taxon>Kurtzmaniella</taxon>
    </lineage>
</organism>
<keyword evidence="3" id="KW-1185">Reference proteome</keyword>
<feature type="region of interest" description="Disordered" evidence="1">
    <location>
        <begin position="59"/>
        <end position="104"/>
    </location>
</feature>